<dbReference type="Pfam" id="PF00583">
    <property type="entry name" value="Acetyltransf_1"/>
    <property type="match status" value="1"/>
</dbReference>
<dbReference type="PANTHER" id="PTHR43877:SF2">
    <property type="entry name" value="AMINOALKYLPHOSPHONATE N-ACETYLTRANSFERASE-RELATED"/>
    <property type="match status" value="1"/>
</dbReference>
<dbReference type="SUPFAM" id="SSF55729">
    <property type="entry name" value="Acyl-CoA N-acyltransferases (Nat)"/>
    <property type="match status" value="1"/>
</dbReference>
<dbReference type="PROSITE" id="PS51186">
    <property type="entry name" value="GNAT"/>
    <property type="match status" value="1"/>
</dbReference>
<dbReference type="EMBL" id="NIBQ01000001">
    <property type="protein sequence ID" value="OUZ34802.1"/>
    <property type="molecule type" value="Genomic_DNA"/>
</dbReference>
<proteinExistence type="predicted"/>
<keyword evidence="6" id="KW-1185">Reference proteome</keyword>
<sequence length="157" mass="18831">MTKHTTEIKIVKTNSEDEHFLYLCRLLDEDLDHQSYNEKDKEAYSLFNEPLKNQLVFIAYDQEQPIGCASLKRFDQNHAEVKRVFVKNEYRSKKISWQLIDILADEAKKQGFQRLILETDIYFFGAIKFYEKYGFTRIPNFPPYEEMETSICMEYEL</sequence>
<dbReference type="EMBL" id="CP147246">
    <property type="protein sequence ID" value="WYJ95323.1"/>
    <property type="molecule type" value="Genomic_DNA"/>
</dbReference>
<evidence type="ECO:0000313" key="4">
    <source>
        <dbReference type="EMBL" id="OUZ34802.1"/>
    </source>
</evidence>
<protein>
    <recommendedName>
        <fullName evidence="3">N-acetyltransferase domain-containing protein</fullName>
    </recommendedName>
</protein>
<reference evidence="5" key="3">
    <citation type="submission" date="2024-03" db="EMBL/GenBank/DDBJ databases">
        <title>The Genome Sequence of Enterococcus sp. DIV0238c.</title>
        <authorList>
            <consortium name="The Broad Institute Genomics Platform"/>
            <consortium name="The Broad Institute Microbial Omics Core"/>
            <consortium name="The Broad Institute Genomic Center for Infectious Diseases"/>
            <person name="Earl A."/>
            <person name="Manson A."/>
            <person name="Gilmore M."/>
            <person name="Schwartman J."/>
            <person name="Shea T."/>
            <person name="Abouelleil A."/>
            <person name="Cao P."/>
            <person name="Chapman S."/>
            <person name="Cusick C."/>
            <person name="Young S."/>
            <person name="Neafsey D."/>
            <person name="Nusbaum C."/>
            <person name="Birren B."/>
        </authorList>
    </citation>
    <scope>NUCLEOTIDE SEQUENCE</scope>
    <source>
        <strain evidence="5">9D6_DIV0238</strain>
    </source>
</reference>
<dbReference type="Gene3D" id="3.40.630.30">
    <property type="match status" value="1"/>
</dbReference>
<evidence type="ECO:0000256" key="1">
    <source>
        <dbReference type="ARBA" id="ARBA00022679"/>
    </source>
</evidence>
<dbReference type="OrthoDB" id="9796171at2"/>
<dbReference type="GO" id="GO:0016747">
    <property type="term" value="F:acyltransferase activity, transferring groups other than amino-acyl groups"/>
    <property type="evidence" value="ECO:0007669"/>
    <property type="project" value="InterPro"/>
</dbReference>
<keyword evidence="2" id="KW-0012">Acyltransferase</keyword>
<reference evidence="5" key="2">
    <citation type="submission" date="2017-05" db="EMBL/GenBank/DDBJ databases">
        <authorList>
            <consortium name="The Broad Institute Genomics Platform"/>
            <consortium name="The Broad Institute Genomic Center for Infectious Diseases"/>
            <person name="Earl A."/>
            <person name="Manson A."/>
            <person name="Schwartman J."/>
            <person name="Gilmore M."/>
            <person name="Abouelleil A."/>
            <person name="Cao P."/>
            <person name="Chapman S."/>
            <person name="Cusick C."/>
            <person name="Shea T."/>
            <person name="Young S."/>
            <person name="Neafsey D."/>
            <person name="Nusbaum C."/>
            <person name="Birren B."/>
        </authorList>
    </citation>
    <scope>NUCLEOTIDE SEQUENCE</scope>
    <source>
        <strain evidence="5">9D6_DIV0238</strain>
    </source>
</reference>
<name>A0A200JC50_9ENTE</name>
<evidence type="ECO:0000259" key="3">
    <source>
        <dbReference type="PROSITE" id="PS51186"/>
    </source>
</evidence>
<reference evidence="4" key="1">
    <citation type="submission" date="2017-05" db="EMBL/GenBank/DDBJ databases">
        <title>The Genome Sequence of Enterococcus sp. 9D6_DIV0238.</title>
        <authorList>
            <consortium name="The Broad Institute Genomics Platform"/>
            <consortium name="The Broad Institute Genomic Center for Infectious Diseases"/>
            <person name="Earl A."/>
            <person name="Manson A."/>
            <person name="Schwartman J."/>
            <person name="Gilmore M."/>
            <person name="Abouelleil A."/>
            <person name="Cao P."/>
            <person name="Chapman S."/>
            <person name="Cusick C."/>
            <person name="Shea T."/>
            <person name="Young S."/>
            <person name="Neafsey D."/>
            <person name="Nusbaum C."/>
            <person name="Birren B."/>
        </authorList>
    </citation>
    <scope>NUCLEOTIDE SEQUENCE [LARGE SCALE GENOMIC DNA]</scope>
    <source>
        <strain evidence="4">9D6_DIV0238</strain>
    </source>
</reference>
<dbReference type="RefSeq" id="WP_087639483.1">
    <property type="nucleotide sequence ID" value="NZ_CP147246.1"/>
</dbReference>
<dbReference type="CDD" id="cd04301">
    <property type="entry name" value="NAT_SF"/>
    <property type="match status" value="1"/>
</dbReference>
<evidence type="ECO:0000313" key="6">
    <source>
        <dbReference type="Proteomes" id="UP000196151"/>
    </source>
</evidence>
<keyword evidence="1" id="KW-0808">Transferase</keyword>
<dbReference type="InterPro" id="IPR016181">
    <property type="entry name" value="Acyl_CoA_acyltransferase"/>
</dbReference>
<feature type="domain" description="N-acetyltransferase" evidence="3">
    <location>
        <begin position="6"/>
        <end position="157"/>
    </location>
</feature>
<dbReference type="Proteomes" id="UP000196151">
    <property type="component" value="Chromosome"/>
</dbReference>
<evidence type="ECO:0000313" key="5">
    <source>
        <dbReference type="EMBL" id="WYJ95323.1"/>
    </source>
</evidence>
<gene>
    <name evidence="4" type="ORF">A5889_000277</name>
    <name evidence="5" type="ORF">A5889_002871</name>
</gene>
<dbReference type="AlphaFoldDB" id="A0A200JC50"/>
<dbReference type="InterPro" id="IPR050832">
    <property type="entry name" value="Bact_Acetyltransf"/>
</dbReference>
<organism evidence="4">
    <name type="scientific">Candidatus Enterococcus dunnyi</name>
    <dbReference type="NCBI Taxonomy" id="1834192"/>
    <lineage>
        <taxon>Bacteria</taxon>
        <taxon>Bacillati</taxon>
        <taxon>Bacillota</taxon>
        <taxon>Bacilli</taxon>
        <taxon>Lactobacillales</taxon>
        <taxon>Enterococcaceae</taxon>
        <taxon>Enterococcus</taxon>
    </lineage>
</organism>
<dbReference type="InterPro" id="IPR000182">
    <property type="entry name" value="GNAT_dom"/>
</dbReference>
<evidence type="ECO:0000256" key="2">
    <source>
        <dbReference type="ARBA" id="ARBA00023315"/>
    </source>
</evidence>
<accession>A0A200JC50</accession>
<dbReference type="PANTHER" id="PTHR43877">
    <property type="entry name" value="AMINOALKYLPHOSPHONATE N-ACETYLTRANSFERASE-RELATED-RELATED"/>
    <property type="match status" value="1"/>
</dbReference>